<feature type="domain" description="Mce/MlaD" evidence="3">
    <location>
        <begin position="49"/>
        <end position="127"/>
    </location>
</feature>
<dbReference type="AlphaFoldDB" id="A0A7U7J625"/>
<organism evidence="4 5">
    <name type="scientific">Candidatus Contendobacter odensis Run_B_J11</name>
    <dbReference type="NCBI Taxonomy" id="1400861"/>
    <lineage>
        <taxon>Bacteria</taxon>
        <taxon>Pseudomonadati</taxon>
        <taxon>Pseudomonadota</taxon>
        <taxon>Gammaproteobacteria</taxon>
        <taxon>Candidatus Competibacteraceae</taxon>
        <taxon>Candidatus Contendibacter</taxon>
    </lineage>
</organism>
<dbReference type="EMBL" id="CBTK010000290">
    <property type="protein sequence ID" value="CDH47087.1"/>
    <property type="molecule type" value="Genomic_DNA"/>
</dbReference>
<evidence type="ECO:0000313" key="5">
    <source>
        <dbReference type="Proteomes" id="UP000019184"/>
    </source>
</evidence>
<protein>
    <recommendedName>
        <fullName evidence="3">Mce/MlaD domain-containing protein</fullName>
    </recommendedName>
</protein>
<evidence type="ECO:0000256" key="1">
    <source>
        <dbReference type="SAM" id="MobiDB-lite"/>
    </source>
</evidence>
<dbReference type="Pfam" id="PF02470">
    <property type="entry name" value="MlaD"/>
    <property type="match status" value="1"/>
</dbReference>
<gene>
    <name evidence="4" type="ORF">BN874_720031</name>
</gene>
<accession>A0A7U7J625</accession>
<evidence type="ECO:0000313" key="4">
    <source>
        <dbReference type="EMBL" id="CDH47087.1"/>
    </source>
</evidence>
<dbReference type="Proteomes" id="UP000019184">
    <property type="component" value="Unassembled WGS sequence"/>
</dbReference>
<name>A0A7U7J625_9GAMM</name>
<proteinExistence type="predicted"/>
<comment type="caution">
    <text evidence="4">The sequence shown here is derived from an EMBL/GenBank/DDBJ whole genome shotgun (WGS) entry which is preliminary data.</text>
</comment>
<feature type="transmembrane region" description="Helical" evidence="2">
    <location>
        <begin position="21"/>
        <end position="40"/>
    </location>
</feature>
<dbReference type="PANTHER" id="PTHR33371:SF4">
    <property type="entry name" value="INTERMEMBRANE PHOSPHOLIPID TRANSPORT SYSTEM BINDING PROTEIN MLAD"/>
    <property type="match status" value="1"/>
</dbReference>
<dbReference type="PANTHER" id="PTHR33371">
    <property type="entry name" value="INTERMEMBRANE PHOSPHOLIPID TRANSPORT SYSTEM BINDING PROTEIN MLAD-RELATED"/>
    <property type="match status" value="1"/>
</dbReference>
<sequence>MQVPNMLETVIGARYRFYQRSVGLLILVTLTVLFVMLWMANRQFGFFTQTYHLYGFLDNVKNIQKTTPVTLAGLKIGAVRDLAITDYNRIRVALILDRSYQPRIRGGSMALVKTDLLGSAQIELNMGAPDQPMLQDEAEIAFVRSADLEVLLRQAQEQLAQVSAVLTNVKILTDELKKPEGALLGTLTAFARLAQDFSTRLSGSMERMDEVLRNVAELSGQWTPLLRNIAVVSGEMSRAATDLAAVSTRIRQGQGVLGGMTDSESPLSRHVVASAQKLQTVLTGLEKLSGQLPGYGRRIEQILRQTEVLTTRLAEASGRVPGLLDRSHTVAEDVDEVIGSVKQSALLRVLNPPQPGQPPLEAPRDMGWPIPAAPPH</sequence>
<keyword evidence="2" id="KW-0472">Membrane</keyword>
<dbReference type="InterPro" id="IPR052336">
    <property type="entry name" value="MlaD_Phospholipid_Transporter"/>
</dbReference>
<keyword evidence="2" id="KW-0812">Transmembrane</keyword>
<dbReference type="InterPro" id="IPR003399">
    <property type="entry name" value="Mce/MlaD"/>
</dbReference>
<evidence type="ECO:0000256" key="2">
    <source>
        <dbReference type="SAM" id="Phobius"/>
    </source>
</evidence>
<reference evidence="4 5" key="1">
    <citation type="journal article" date="2014" name="ISME J.">
        <title>Candidatus Competibacter-lineage genomes retrieved from metagenomes reveal functional metabolic diversity.</title>
        <authorList>
            <person name="McIlroy S.J."/>
            <person name="Albertsen M."/>
            <person name="Andresen E.K."/>
            <person name="Saunders A.M."/>
            <person name="Kristiansen R."/>
            <person name="Stokholm-Bjerregaard M."/>
            <person name="Nielsen K.L."/>
            <person name="Nielsen P.H."/>
        </authorList>
    </citation>
    <scope>NUCLEOTIDE SEQUENCE [LARGE SCALE GENOMIC DNA]</scope>
    <source>
        <strain evidence="4 5">Run_B_J11</strain>
    </source>
</reference>
<feature type="compositionally biased region" description="Pro residues" evidence="1">
    <location>
        <begin position="352"/>
        <end position="361"/>
    </location>
</feature>
<keyword evidence="2" id="KW-1133">Transmembrane helix</keyword>
<feature type="region of interest" description="Disordered" evidence="1">
    <location>
        <begin position="351"/>
        <end position="376"/>
    </location>
</feature>
<evidence type="ECO:0000259" key="3">
    <source>
        <dbReference type="Pfam" id="PF02470"/>
    </source>
</evidence>
<keyword evidence="5" id="KW-1185">Reference proteome</keyword>